<name>A0A1T1ANB3_RHOFE</name>
<organism evidence="3 4">
    <name type="scientific">Rhodoferax fermentans</name>
    <dbReference type="NCBI Taxonomy" id="28066"/>
    <lineage>
        <taxon>Bacteria</taxon>
        <taxon>Pseudomonadati</taxon>
        <taxon>Pseudomonadota</taxon>
        <taxon>Betaproteobacteria</taxon>
        <taxon>Burkholderiales</taxon>
        <taxon>Comamonadaceae</taxon>
        <taxon>Rhodoferax</taxon>
    </lineage>
</organism>
<feature type="transmembrane region" description="Helical" evidence="2">
    <location>
        <begin position="12"/>
        <end position="34"/>
    </location>
</feature>
<dbReference type="AlphaFoldDB" id="A0A1T1ANB3"/>
<proteinExistence type="predicted"/>
<dbReference type="Proteomes" id="UP000190750">
    <property type="component" value="Unassembled WGS sequence"/>
</dbReference>
<keyword evidence="2" id="KW-0812">Transmembrane</keyword>
<feature type="region of interest" description="Disordered" evidence="1">
    <location>
        <begin position="40"/>
        <end position="62"/>
    </location>
</feature>
<gene>
    <name evidence="3" type="ORF">RF819_01345</name>
</gene>
<dbReference type="EMBL" id="MTJN01000002">
    <property type="protein sequence ID" value="OOV05527.1"/>
    <property type="molecule type" value="Genomic_DNA"/>
</dbReference>
<dbReference type="RefSeq" id="WP_078363306.1">
    <property type="nucleotide sequence ID" value="NZ_MTJN01000002.1"/>
</dbReference>
<keyword evidence="2" id="KW-1133">Transmembrane helix</keyword>
<keyword evidence="4" id="KW-1185">Reference proteome</keyword>
<evidence type="ECO:0000313" key="4">
    <source>
        <dbReference type="Proteomes" id="UP000190750"/>
    </source>
</evidence>
<sequence length="62" mass="6932">MNDKDKKFWLLVLKLALGAIALIGFFGVGLYYTAKYNTYAPPDSPPATDWGIAKDSPIRNKR</sequence>
<keyword evidence="2" id="KW-0472">Membrane</keyword>
<protein>
    <submittedName>
        <fullName evidence="3">Uncharacterized protein</fullName>
    </submittedName>
</protein>
<dbReference type="OrthoDB" id="8912753at2"/>
<evidence type="ECO:0000256" key="1">
    <source>
        <dbReference type="SAM" id="MobiDB-lite"/>
    </source>
</evidence>
<comment type="caution">
    <text evidence="3">The sequence shown here is derived from an EMBL/GenBank/DDBJ whole genome shotgun (WGS) entry which is preliminary data.</text>
</comment>
<dbReference type="STRING" id="28066.RF819_01345"/>
<evidence type="ECO:0000313" key="3">
    <source>
        <dbReference type="EMBL" id="OOV05527.1"/>
    </source>
</evidence>
<reference evidence="3 4" key="1">
    <citation type="submission" date="2017-01" db="EMBL/GenBank/DDBJ databases">
        <title>Genome sequencing of Rhodoferax fermentans JCM 7819.</title>
        <authorList>
            <person name="Kim Y.J."/>
            <person name="Farh M.E.-A."/>
            <person name="Yang D.-C."/>
        </authorList>
    </citation>
    <scope>NUCLEOTIDE SEQUENCE [LARGE SCALE GENOMIC DNA]</scope>
    <source>
        <strain evidence="3 4">JCM 7819</strain>
    </source>
</reference>
<accession>A0A1T1ANB3</accession>
<evidence type="ECO:0000256" key="2">
    <source>
        <dbReference type="SAM" id="Phobius"/>
    </source>
</evidence>